<keyword evidence="3" id="KW-0812">Transmembrane</keyword>
<evidence type="ECO:0000256" key="2">
    <source>
        <dbReference type="PROSITE-ProRule" id="PRU00708"/>
    </source>
</evidence>
<evidence type="ECO:0000256" key="3">
    <source>
        <dbReference type="SAM" id="Phobius"/>
    </source>
</evidence>
<dbReference type="GO" id="GO:0003723">
    <property type="term" value="F:RNA binding"/>
    <property type="evidence" value="ECO:0007669"/>
    <property type="project" value="InterPro"/>
</dbReference>
<keyword evidence="1" id="KW-0677">Repeat</keyword>
<dbReference type="GO" id="GO:0009451">
    <property type="term" value="P:RNA modification"/>
    <property type="evidence" value="ECO:0007669"/>
    <property type="project" value="InterPro"/>
</dbReference>
<sequence length="517" mass="58026">MATEKRDIPEAGNGGVILAGADSWLRDNDGLVGQCRWPLHCKGLGVNEYTMINVLSAVSAEGLDDASGVFDDMVFQDSVSWNSLIAEYSANGYVSCALETFSYMRALNIHSHMIKYGFMLDDYVVSSLITTYGKCGSVDESRRVFFDVDKMTAMHLNAIARTDLEQGRNIHSLTLKSGFHQDCYVETAAIELYCKCGNIEHYACMVDRLGRVGLLEDAKRTIDEMPIEPDARIWQILLSACCLHGNFDTGRAAAGKLLELQPGNEIEPFLRVKGHGYCCQFLFPSPEADCIFQGNGRPWPLSLAFKASRQLEQKRMKKQPMGWPLKVGKKLILPATAESLRLCHHQTMIVIQFQKTATSRTALLQPFNGKKEVVHFFDLLVRSMGQNVKFIVEHVCEGDGLTVGVNWHLEWKQTPVPFTRGCSFYECSVEGEILVIKKARVIIESPLKPGGVVLAAEWFLKSPHVIMHSLTKIYDMFLAPFVNPLVASYVRVWEFMAGLFALAIRIVIYISKMLFRR</sequence>
<gene>
    <name evidence="4" type="ORF">F3Y22_tig00113721pilonHSYRG00130</name>
</gene>
<protein>
    <submittedName>
        <fullName evidence="4">Beta-hydroxylase 1, 1,B1,chy1,BCH1</fullName>
    </submittedName>
</protein>
<organism evidence="4 5">
    <name type="scientific">Hibiscus syriacus</name>
    <name type="common">Rose of Sharon</name>
    <dbReference type="NCBI Taxonomy" id="106335"/>
    <lineage>
        <taxon>Eukaryota</taxon>
        <taxon>Viridiplantae</taxon>
        <taxon>Streptophyta</taxon>
        <taxon>Embryophyta</taxon>
        <taxon>Tracheophyta</taxon>
        <taxon>Spermatophyta</taxon>
        <taxon>Magnoliopsida</taxon>
        <taxon>eudicotyledons</taxon>
        <taxon>Gunneridae</taxon>
        <taxon>Pentapetalae</taxon>
        <taxon>rosids</taxon>
        <taxon>malvids</taxon>
        <taxon>Malvales</taxon>
        <taxon>Malvaceae</taxon>
        <taxon>Malvoideae</taxon>
        <taxon>Hibiscus</taxon>
    </lineage>
</organism>
<evidence type="ECO:0000313" key="4">
    <source>
        <dbReference type="EMBL" id="KAE8662036.1"/>
    </source>
</evidence>
<name>A0A6A2XJ50_HIBSY</name>
<comment type="caution">
    <text evidence="4">The sequence shown here is derived from an EMBL/GenBank/DDBJ whole genome shotgun (WGS) entry which is preliminary data.</text>
</comment>
<dbReference type="InterPro" id="IPR046960">
    <property type="entry name" value="PPR_At4g14850-like_plant"/>
</dbReference>
<dbReference type="InterPro" id="IPR002885">
    <property type="entry name" value="PPR_rpt"/>
</dbReference>
<dbReference type="PANTHER" id="PTHR47926">
    <property type="entry name" value="PENTATRICOPEPTIDE REPEAT-CONTAINING PROTEIN"/>
    <property type="match status" value="1"/>
</dbReference>
<dbReference type="Gene3D" id="1.25.40.10">
    <property type="entry name" value="Tetratricopeptide repeat domain"/>
    <property type="match status" value="2"/>
</dbReference>
<dbReference type="Pfam" id="PF01535">
    <property type="entry name" value="PPR"/>
    <property type="match status" value="3"/>
</dbReference>
<dbReference type="PROSITE" id="PS51375">
    <property type="entry name" value="PPR"/>
    <property type="match status" value="1"/>
</dbReference>
<dbReference type="InterPro" id="IPR011990">
    <property type="entry name" value="TPR-like_helical_dom_sf"/>
</dbReference>
<reference evidence="4" key="1">
    <citation type="submission" date="2019-09" db="EMBL/GenBank/DDBJ databases">
        <title>Draft genome information of white flower Hibiscus syriacus.</title>
        <authorList>
            <person name="Kim Y.-M."/>
        </authorList>
    </citation>
    <scope>NUCLEOTIDE SEQUENCE [LARGE SCALE GENOMIC DNA]</scope>
    <source>
        <strain evidence="4">YM2019G1</strain>
    </source>
</reference>
<dbReference type="Proteomes" id="UP000436088">
    <property type="component" value="Unassembled WGS sequence"/>
</dbReference>
<proteinExistence type="predicted"/>
<keyword evidence="3" id="KW-0472">Membrane</keyword>
<feature type="repeat" description="PPR" evidence="2">
    <location>
        <begin position="77"/>
        <end position="111"/>
    </location>
</feature>
<dbReference type="EMBL" id="VEPZ02001717">
    <property type="protein sequence ID" value="KAE8662036.1"/>
    <property type="molecule type" value="Genomic_DNA"/>
</dbReference>
<accession>A0A6A2XJ50</accession>
<evidence type="ECO:0000256" key="1">
    <source>
        <dbReference type="ARBA" id="ARBA00022737"/>
    </source>
</evidence>
<keyword evidence="3" id="KW-1133">Transmembrane helix</keyword>
<keyword evidence="5" id="KW-1185">Reference proteome</keyword>
<evidence type="ECO:0000313" key="5">
    <source>
        <dbReference type="Proteomes" id="UP000436088"/>
    </source>
</evidence>
<feature type="transmembrane region" description="Helical" evidence="3">
    <location>
        <begin position="492"/>
        <end position="511"/>
    </location>
</feature>
<dbReference type="AlphaFoldDB" id="A0A6A2XJ50"/>